<accession>A0A5B7IPH2</accession>
<name>A0A5B7IPH2_PORTR</name>
<keyword evidence="2" id="KW-1185">Reference proteome</keyword>
<dbReference type="EMBL" id="VSRR010064133">
    <property type="protein sequence ID" value="MPC83999.1"/>
    <property type="molecule type" value="Genomic_DNA"/>
</dbReference>
<evidence type="ECO:0000313" key="1">
    <source>
        <dbReference type="EMBL" id="MPC83999.1"/>
    </source>
</evidence>
<dbReference type="Proteomes" id="UP000324222">
    <property type="component" value="Unassembled WGS sequence"/>
</dbReference>
<dbReference type="AlphaFoldDB" id="A0A5B7IPH2"/>
<comment type="caution">
    <text evidence="1">The sequence shown here is derived from an EMBL/GenBank/DDBJ whole genome shotgun (WGS) entry which is preliminary data.</text>
</comment>
<organism evidence="1 2">
    <name type="scientific">Portunus trituberculatus</name>
    <name type="common">Swimming crab</name>
    <name type="synonym">Neptunus trituberculatus</name>
    <dbReference type="NCBI Taxonomy" id="210409"/>
    <lineage>
        <taxon>Eukaryota</taxon>
        <taxon>Metazoa</taxon>
        <taxon>Ecdysozoa</taxon>
        <taxon>Arthropoda</taxon>
        <taxon>Crustacea</taxon>
        <taxon>Multicrustacea</taxon>
        <taxon>Malacostraca</taxon>
        <taxon>Eumalacostraca</taxon>
        <taxon>Eucarida</taxon>
        <taxon>Decapoda</taxon>
        <taxon>Pleocyemata</taxon>
        <taxon>Brachyura</taxon>
        <taxon>Eubrachyura</taxon>
        <taxon>Portunoidea</taxon>
        <taxon>Portunidae</taxon>
        <taxon>Portuninae</taxon>
        <taxon>Portunus</taxon>
    </lineage>
</organism>
<reference evidence="1 2" key="1">
    <citation type="submission" date="2019-05" db="EMBL/GenBank/DDBJ databases">
        <title>Another draft genome of Portunus trituberculatus and its Hox gene families provides insights of decapod evolution.</title>
        <authorList>
            <person name="Jeong J.-H."/>
            <person name="Song I."/>
            <person name="Kim S."/>
            <person name="Choi T."/>
            <person name="Kim D."/>
            <person name="Ryu S."/>
            <person name="Kim W."/>
        </authorList>
    </citation>
    <scope>NUCLEOTIDE SEQUENCE [LARGE SCALE GENOMIC DNA]</scope>
    <source>
        <tissue evidence="1">Muscle</tissue>
    </source>
</reference>
<evidence type="ECO:0000313" key="2">
    <source>
        <dbReference type="Proteomes" id="UP000324222"/>
    </source>
</evidence>
<protein>
    <submittedName>
        <fullName evidence="1">Uncharacterized protein</fullName>
    </submittedName>
</protein>
<gene>
    <name evidence="1" type="ORF">E2C01_078724</name>
</gene>
<proteinExistence type="predicted"/>
<sequence length="61" mass="6842">MDAVIVIKRAYQRLQRNIHQYQWRAAAGEGRVGRVLGSVRAGLRVIEEVVKKDFSVGGDAF</sequence>